<dbReference type="AlphaFoldDB" id="A0A9N9T9G4"/>
<organism evidence="2 3">
    <name type="scientific">Diabrotica balteata</name>
    <name type="common">Banded cucumber beetle</name>
    <dbReference type="NCBI Taxonomy" id="107213"/>
    <lineage>
        <taxon>Eukaryota</taxon>
        <taxon>Metazoa</taxon>
        <taxon>Ecdysozoa</taxon>
        <taxon>Arthropoda</taxon>
        <taxon>Hexapoda</taxon>
        <taxon>Insecta</taxon>
        <taxon>Pterygota</taxon>
        <taxon>Neoptera</taxon>
        <taxon>Endopterygota</taxon>
        <taxon>Coleoptera</taxon>
        <taxon>Polyphaga</taxon>
        <taxon>Cucujiformia</taxon>
        <taxon>Chrysomeloidea</taxon>
        <taxon>Chrysomelidae</taxon>
        <taxon>Galerucinae</taxon>
        <taxon>Diabroticina</taxon>
        <taxon>Diabroticites</taxon>
        <taxon>Diabrotica</taxon>
    </lineage>
</organism>
<feature type="compositionally biased region" description="Basic and acidic residues" evidence="1">
    <location>
        <begin position="164"/>
        <end position="173"/>
    </location>
</feature>
<evidence type="ECO:0000313" key="3">
    <source>
        <dbReference type="Proteomes" id="UP001153709"/>
    </source>
</evidence>
<dbReference type="InterPro" id="IPR031959">
    <property type="entry name" value="DUF4779"/>
</dbReference>
<name>A0A9N9T9G4_DIABA</name>
<dbReference type="Proteomes" id="UP001153709">
    <property type="component" value="Chromosome 7"/>
</dbReference>
<dbReference type="OrthoDB" id="6620482at2759"/>
<accession>A0A9N9T9G4</accession>
<keyword evidence="3" id="KW-1185">Reference proteome</keyword>
<sequence length="397" mass="46246">MDFDTLVNPVKALNCKIPEDEYMIREKFSLFTEKYINDFTFIYTDASKNCIANFEADAGFNKADEKKLVNSVSNVRYGEQNNNKNDHLDANNFNTGTFYQKGGVDQNNFEDKKLHQKGHHKNGFHNSYHKDEVGSNSSFYDDGSDEGGHHILTNNKGTYGNAMEDNKQGNHLDHTYRANQGVNQGQFDNAHVYDGNTMSNRNYNRQQHLDDRRLADQRAGAFNSGEHYNEHRYADPPYDPGYNNYGRYNNYDTLNRGYPKRRITIFEDPRYEAHSDPVRYNDDYIELDVRPPRRYPDHLATRYLQRALNELEAWCVQWKIAVNPDKIQGVMYQNIKGRPNRVLSLLDIPIDWLNQAKYIDITLDKKLIFTEHAKQTVNKTKALRMGDKTETGVERTH</sequence>
<reference evidence="2" key="1">
    <citation type="submission" date="2022-01" db="EMBL/GenBank/DDBJ databases">
        <authorList>
            <person name="King R."/>
        </authorList>
    </citation>
    <scope>NUCLEOTIDE SEQUENCE</scope>
</reference>
<protein>
    <submittedName>
        <fullName evidence="2">Uncharacterized protein</fullName>
    </submittedName>
</protein>
<gene>
    <name evidence="2" type="ORF">DIABBA_LOCUS11266</name>
</gene>
<dbReference type="Pfam" id="PF16009">
    <property type="entry name" value="DUF4779"/>
    <property type="match status" value="1"/>
</dbReference>
<feature type="region of interest" description="Disordered" evidence="1">
    <location>
        <begin position="135"/>
        <end position="173"/>
    </location>
</feature>
<dbReference type="EMBL" id="OU898282">
    <property type="protein sequence ID" value="CAG9838369.1"/>
    <property type="molecule type" value="Genomic_DNA"/>
</dbReference>
<proteinExistence type="predicted"/>
<evidence type="ECO:0000313" key="2">
    <source>
        <dbReference type="EMBL" id="CAG9838369.1"/>
    </source>
</evidence>
<evidence type="ECO:0000256" key="1">
    <source>
        <dbReference type="SAM" id="MobiDB-lite"/>
    </source>
</evidence>